<keyword evidence="12" id="KW-1185">Reference proteome</keyword>
<evidence type="ECO:0000256" key="7">
    <source>
        <dbReference type="ARBA" id="ARBA00023157"/>
    </source>
</evidence>
<evidence type="ECO:0000256" key="1">
    <source>
        <dbReference type="ARBA" id="ARBA00004613"/>
    </source>
</evidence>
<evidence type="ECO:0000313" key="11">
    <source>
        <dbReference type="EMBL" id="KAF2882713.1"/>
    </source>
</evidence>
<evidence type="ECO:0000256" key="4">
    <source>
        <dbReference type="ARBA" id="ARBA00022670"/>
    </source>
</evidence>
<dbReference type="InterPro" id="IPR009003">
    <property type="entry name" value="Peptidase_S1_PA"/>
</dbReference>
<dbReference type="InterPro" id="IPR050430">
    <property type="entry name" value="Peptidase_S1"/>
</dbReference>
<evidence type="ECO:0000256" key="2">
    <source>
        <dbReference type="ARBA" id="ARBA00007664"/>
    </source>
</evidence>
<sequence>MYRLILLSVIATACFASPLPDSGRVVNGTDAKEGEIPWIVSLRKYGSHSCGGSILDETHILTAAHCVVSASARNLQIQYGVLKISSRDNIVQVKSIKVHEKFSPGQNNANDVAILTLESPIIFGDNVHPVTLPQQGATPPGGETGVLAGWGLPYSGGGVMEHLQRVDLIIYTDEECSKAHGSRVDSRYHLCGGVPEGGKGQCNGDSGGSLTHNGVQHGVVSWSVKPCTIKGYPGVYARVVSYVDWIYQQVRN</sequence>
<feature type="signal peptide" evidence="9">
    <location>
        <begin position="1"/>
        <end position="16"/>
    </location>
</feature>
<dbReference type="InterPro" id="IPR001254">
    <property type="entry name" value="Trypsin_dom"/>
</dbReference>
<evidence type="ECO:0000259" key="10">
    <source>
        <dbReference type="PROSITE" id="PS50240"/>
    </source>
</evidence>
<feature type="chain" id="PRO_5035479070" description="Peptidase S1 domain-containing protein" evidence="9">
    <location>
        <begin position="17"/>
        <end position="252"/>
    </location>
</feature>
<keyword evidence="3" id="KW-0964">Secreted</keyword>
<dbReference type="PANTHER" id="PTHR24276:SF98">
    <property type="entry name" value="FI18310P1-RELATED"/>
    <property type="match status" value="1"/>
</dbReference>
<dbReference type="Gene3D" id="2.40.10.10">
    <property type="entry name" value="Trypsin-like serine proteases"/>
    <property type="match status" value="1"/>
</dbReference>
<comment type="subcellular location">
    <subcellularLocation>
        <location evidence="1">Secreted</location>
    </subcellularLocation>
</comment>
<keyword evidence="6 8" id="KW-0720">Serine protease</keyword>
<comment type="caution">
    <text evidence="11">The sequence shown here is derived from an EMBL/GenBank/DDBJ whole genome shotgun (WGS) entry which is preliminary data.</text>
</comment>
<dbReference type="PROSITE" id="PS00134">
    <property type="entry name" value="TRYPSIN_HIS"/>
    <property type="match status" value="1"/>
</dbReference>
<dbReference type="OrthoDB" id="8440449at2759"/>
<dbReference type="Pfam" id="PF00089">
    <property type="entry name" value="Trypsin"/>
    <property type="match status" value="1"/>
</dbReference>
<dbReference type="PROSITE" id="PS50240">
    <property type="entry name" value="TRYPSIN_DOM"/>
    <property type="match status" value="1"/>
</dbReference>
<protein>
    <recommendedName>
        <fullName evidence="10">Peptidase S1 domain-containing protein</fullName>
    </recommendedName>
</protein>
<dbReference type="InterPro" id="IPR001314">
    <property type="entry name" value="Peptidase_S1A"/>
</dbReference>
<dbReference type="InterPro" id="IPR043504">
    <property type="entry name" value="Peptidase_S1_PA_chymotrypsin"/>
</dbReference>
<dbReference type="SUPFAM" id="SSF50494">
    <property type="entry name" value="Trypsin-like serine proteases"/>
    <property type="match status" value="1"/>
</dbReference>
<dbReference type="FunFam" id="2.40.10.10:FF:000047">
    <property type="entry name" value="Trypsin eta"/>
    <property type="match status" value="1"/>
</dbReference>
<keyword evidence="7" id="KW-1015">Disulfide bond</keyword>
<dbReference type="InterPro" id="IPR018114">
    <property type="entry name" value="TRYPSIN_HIS"/>
</dbReference>
<dbReference type="CDD" id="cd00190">
    <property type="entry name" value="Tryp_SPc"/>
    <property type="match status" value="1"/>
</dbReference>
<keyword evidence="9" id="KW-0732">Signal</keyword>
<evidence type="ECO:0000256" key="3">
    <source>
        <dbReference type="ARBA" id="ARBA00022525"/>
    </source>
</evidence>
<comment type="similarity">
    <text evidence="2">Belongs to the peptidase S1 family.</text>
</comment>
<dbReference type="InterPro" id="IPR033116">
    <property type="entry name" value="TRYPSIN_SER"/>
</dbReference>
<name>A0A8K0C8S2_IGNLU</name>
<keyword evidence="5 8" id="KW-0378">Hydrolase</keyword>
<evidence type="ECO:0000313" key="12">
    <source>
        <dbReference type="Proteomes" id="UP000801492"/>
    </source>
</evidence>
<gene>
    <name evidence="11" type="ORF">ILUMI_23446</name>
</gene>
<dbReference type="GO" id="GO:0005576">
    <property type="term" value="C:extracellular region"/>
    <property type="evidence" value="ECO:0007669"/>
    <property type="project" value="UniProtKB-SubCell"/>
</dbReference>
<dbReference type="AlphaFoldDB" id="A0A8K0C8S2"/>
<evidence type="ECO:0000256" key="5">
    <source>
        <dbReference type="ARBA" id="ARBA00022801"/>
    </source>
</evidence>
<dbReference type="EMBL" id="VTPC01090590">
    <property type="protein sequence ID" value="KAF2882713.1"/>
    <property type="molecule type" value="Genomic_DNA"/>
</dbReference>
<dbReference type="SMART" id="SM00020">
    <property type="entry name" value="Tryp_SPc"/>
    <property type="match status" value="1"/>
</dbReference>
<dbReference type="GO" id="GO:0004252">
    <property type="term" value="F:serine-type endopeptidase activity"/>
    <property type="evidence" value="ECO:0007669"/>
    <property type="project" value="InterPro"/>
</dbReference>
<dbReference type="GO" id="GO:0016485">
    <property type="term" value="P:protein processing"/>
    <property type="evidence" value="ECO:0007669"/>
    <property type="project" value="UniProtKB-ARBA"/>
</dbReference>
<feature type="domain" description="Peptidase S1" evidence="10">
    <location>
        <begin position="25"/>
        <end position="251"/>
    </location>
</feature>
<proteinExistence type="inferred from homology"/>
<accession>A0A8K0C8S2</accession>
<organism evidence="11 12">
    <name type="scientific">Ignelater luminosus</name>
    <name type="common">Cucubano</name>
    <name type="synonym">Pyrophorus luminosus</name>
    <dbReference type="NCBI Taxonomy" id="2038154"/>
    <lineage>
        <taxon>Eukaryota</taxon>
        <taxon>Metazoa</taxon>
        <taxon>Ecdysozoa</taxon>
        <taxon>Arthropoda</taxon>
        <taxon>Hexapoda</taxon>
        <taxon>Insecta</taxon>
        <taxon>Pterygota</taxon>
        <taxon>Neoptera</taxon>
        <taxon>Endopterygota</taxon>
        <taxon>Coleoptera</taxon>
        <taxon>Polyphaga</taxon>
        <taxon>Elateriformia</taxon>
        <taxon>Elateroidea</taxon>
        <taxon>Elateridae</taxon>
        <taxon>Agrypninae</taxon>
        <taxon>Pyrophorini</taxon>
        <taxon>Ignelater</taxon>
    </lineage>
</organism>
<dbReference type="PANTHER" id="PTHR24276">
    <property type="entry name" value="POLYSERASE-RELATED"/>
    <property type="match status" value="1"/>
</dbReference>
<reference evidence="11" key="1">
    <citation type="submission" date="2019-08" db="EMBL/GenBank/DDBJ databases">
        <title>The genome of the North American firefly Photinus pyralis.</title>
        <authorList>
            <consortium name="Photinus pyralis genome working group"/>
            <person name="Fallon T.R."/>
            <person name="Sander Lower S.E."/>
            <person name="Weng J.-K."/>
        </authorList>
    </citation>
    <scope>NUCLEOTIDE SEQUENCE</scope>
    <source>
        <strain evidence="11">TRF0915ILg1</strain>
        <tissue evidence="11">Whole body</tissue>
    </source>
</reference>
<evidence type="ECO:0000256" key="6">
    <source>
        <dbReference type="ARBA" id="ARBA00022825"/>
    </source>
</evidence>
<dbReference type="PROSITE" id="PS00135">
    <property type="entry name" value="TRYPSIN_SER"/>
    <property type="match status" value="1"/>
</dbReference>
<dbReference type="Proteomes" id="UP000801492">
    <property type="component" value="Unassembled WGS sequence"/>
</dbReference>
<evidence type="ECO:0000256" key="9">
    <source>
        <dbReference type="SAM" id="SignalP"/>
    </source>
</evidence>
<dbReference type="PRINTS" id="PR00722">
    <property type="entry name" value="CHYMOTRYPSIN"/>
</dbReference>
<evidence type="ECO:0000256" key="8">
    <source>
        <dbReference type="RuleBase" id="RU363034"/>
    </source>
</evidence>
<keyword evidence="4 8" id="KW-0645">Protease</keyword>